<evidence type="ECO:0000256" key="3">
    <source>
        <dbReference type="SAM" id="Phobius"/>
    </source>
</evidence>
<dbReference type="SUPFAM" id="SSF52540">
    <property type="entry name" value="P-loop containing nucleoside triphosphate hydrolases"/>
    <property type="match status" value="1"/>
</dbReference>
<feature type="domain" description="Disease resistance protein Roq1-like winged-helix" evidence="5">
    <location>
        <begin position="242"/>
        <end position="312"/>
    </location>
</feature>
<accession>A0A5E4GKN5</accession>
<proteinExistence type="predicted"/>
<dbReference type="InterPro" id="IPR027417">
    <property type="entry name" value="P-loop_NTPase"/>
</dbReference>
<reference evidence="7" key="1">
    <citation type="journal article" date="2020" name="Plant J.">
        <title>Transposons played a major role in the diversification between the closely related almond and peach genomes: results from the almond genome sequence.</title>
        <authorList>
            <person name="Alioto T."/>
            <person name="Alexiou K.G."/>
            <person name="Bardil A."/>
            <person name="Barteri F."/>
            <person name="Castanera R."/>
            <person name="Cruz F."/>
            <person name="Dhingra A."/>
            <person name="Duval H."/>
            <person name="Fernandez I Marti A."/>
            <person name="Frias L."/>
            <person name="Galan B."/>
            <person name="Garcia J.L."/>
            <person name="Howad W."/>
            <person name="Gomez-Garrido J."/>
            <person name="Gut M."/>
            <person name="Julca I."/>
            <person name="Morata J."/>
            <person name="Puigdomenech P."/>
            <person name="Ribeca P."/>
            <person name="Rubio Cabetas M.J."/>
            <person name="Vlasova A."/>
            <person name="Wirthensohn M."/>
            <person name="Garcia-Mas J."/>
            <person name="Gabaldon T."/>
            <person name="Casacuberta J.M."/>
            <person name="Arus P."/>
        </authorList>
    </citation>
    <scope>NUCLEOTIDE SEQUENCE [LARGE SCALE GENOMIC DNA]</scope>
    <source>
        <strain evidence="7">cv. Texas</strain>
    </source>
</reference>
<keyword evidence="3" id="KW-0472">Membrane</keyword>
<dbReference type="Pfam" id="PF23282">
    <property type="entry name" value="WHD_ROQ1"/>
    <property type="match status" value="1"/>
</dbReference>
<keyword evidence="1" id="KW-0433">Leucine-rich repeat</keyword>
<dbReference type="PANTHER" id="PTHR11017:SF267">
    <property type="entry name" value="TMV RESISTANCE PROTEIN N-LIKE"/>
    <property type="match status" value="1"/>
</dbReference>
<dbReference type="InterPro" id="IPR001611">
    <property type="entry name" value="Leu-rich_rpt"/>
</dbReference>
<dbReference type="GO" id="GO:0043531">
    <property type="term" value="F:ADP binding"/>
    <property type="evidence" value="ECO:0007669"/>
    <property type="project" value="InterPro"/>
</dbReference>
<dbReference type="InterPro" id="IPR002182">
    <property type="entry name" value="NB-ARC"/>
</dbReference>
<evidence type="ECO:0000313" key="6">
    <source>
        <dbReference type="EMBL" id="VVA40183.1"/>
    </source>
</evidence>
<sequence>MNYRAENINLWLQHGSTDPDILVIYGISGIGKTTIAKFVYNSNYTRFEGSSFIENIKEISRQPNGLVQIQSQLLSEILIGRKVKIHSVSKGITAIEDALWSRRVLIVLDDVDHMDQLEAVLGLEYRFCPGSKIIITTKRAKLLKAHQVTMVHAIETLDPKESLELLSWHAFGQDHPLEDYIEYSEKLVDHCGGLPLALKVLGSSLLGEMIDVWKSALNKLEDIPNGEIISKLRVSYDSLQDDDDRKLFLHIACFLIGKDKDYIVKILDGCDLYTIVGIQNLIDRCLVTIDKFDKVQMHDLIRGMGREIVRLESKDPWKGSRVWRHMDSFKILVENNGTRTIEGLVLDMHMIRTSSPINSNVKVLETNAFARMQEIKLLHLGHVQLDGCYAEFCTGLRWLYWLKFPLDSIPYNFPLGSLIVLEIHDSGLRQVCQDTKCLPLLKILDLRQCHSLTETTDFSCCPNLEKLVLVDCEGLVGINESIVKLERLAYLSMKNCKNVRMLPTNIFTLKLLETVIVSGCKNLSEFSIEMLWNMKSLKVLKTDGIPIGEFWPGRSLSILSCLQSSLVELTLEGCSLSDDSFPRDFSNPASLRILNLGHNPICCLPNCVRSLTGLNELFFWECRRLKSLVRLPKVGRLHLECCVSLKKIAYQSDQFQKHSTFCYHNDNLVEWEYNYKLEPIGRVDVKIIDLLGLCNLESMARIRLRKPYQSSNGDDLNPVQGLYERGIFSTFFAGEEVPGQFSHKSGGSSVSFTVPLLDNYHRIGGLKVFAVYTKHANDSPWALPGPMITRVRNKSKGLKWIYAPSHCGIPGKGEDMTWLSHWNLEEEVHLDGGDQVAVSVIMEPWLLVKEFGIQLVQQLQSTQHNHIEEEQTIAAAKTDGNINSRGLLRGWKALITAACFFLTLLLSLALLHFLTKRRDGPKAVDG</sequence>
<gene>
    <name evidence="6" type="ORF">ALMOND_2B017039</name>
</gene>
<evidence type="ECO:0000259" key="4">
    <source>
        <dbReference type="Pfam" id="PF00931"/>
    </source>
</evidence>
<dbReference type="Gramene" id="VVA40183">
    <property type="protein sequence ID" value="VVA40183"/>
    <property type="gene ID" value="Prudul26B017039"/>
</dbReference>
<dbReference type="InterPro" id="IPR032675">
    <property type="entry name" value="LRR_dom_sf"/>
</dbReference>
<dbReference type="PROSITE" id="PS51450">
    <property type="entry name" value="LRR"/>
    <property type="match status" value="1"/>
</dbReference>
<evidence type="ECO:0000313" key="7">
    <source>
        <dbReference type="Proteomes" id="UP000327085"/>
    </source>
</evidence>
<dbReference type="Pfam" id="PF00931">
    <property type="entry name" value="NB-ARC"/>
    <property type="match status" value="1"/>
</dbReference>
<name>A0A5E4GKN5_PRUDU</name>
<evidence type="ECO:0000256" key="2">
    <source>
        <dbReference type="ARBA" id="ARBA00022737"/>
    </source>
</evidence>
<dbReference type="InterPro" id="IPR042197">
    <property type="entry name" value="Apaf_helical"/>
</dbReference>
<evidence type="ECO:0000259" key="5">
    <source>
        <dbReference type="Pfam" id="PF23282"/>
    </source>
</evidence>
<keyword evidence="2" id="KW-0677">Repeat</keyword>
<dbReference type="PRINTS" id="PR00364">
    <property type="entry name" value="DISEASERSIST"/>
</dbReference>
<dbReference type="GO" id="GO:0006952">
    <property type="term" value="P:defense response"/>
    <property type="evidence" value="ECO:0007669"/>
    <property type="project" value="InterPro"/>
</dbReference>
<dbReference type="OMA" id="HANDSPW"/>
<dbReference type="AlphaFoldDB" id="A0A5E4GKN5"/>
<keyword evidence="3" id="KW-0812">Transmembrane</keyword>
<protein>
    <submittedName>
        <fullName evidence="6">PREDICTED: TMV resistance N</fullName>
    </submittedName>
</protein>
<keyword evidence="3" id="KW-1133">Transmembrane helix</keyword>
<evidence type="ECO:0000256" key="1">
    <source>
        <dbReference type="ARBA" id="ARBA00022614"/>
    </source>
</evidence>
<dbReference type="EMBL" id="CABIKO010000931">
    <property type="protein sequence ID" value="VVA40183.1"/>
    <property type="molecule type" value="Genomic_DNA"/>
</dbReference>
<dbReference type="Gene3D" id="3.80.10.10">
    <property type="entry name" value="Ribonuclease Inhibitor"/>
    <property type="match status" value="2"/>
</dbReference>
<organism evidence="6 7">
    <name type="scientific">Prunus dulcis</name>
    <name type="common">Almond</name>
    <name type="synonym">Amygdalus dulcis</name>
    <dbReference type="NCBI Taxonomy" id="3755"/>
    <lineage>
        <taxon>Eukaryota</taxon>
        <taxon>Viridiplantae</taxon>
        <taxon>Streptophyta</taxon>
        <taxon>Embryophyta</taxon>
        <taxon>Tracheophyta</taxon>
        <taxon>Spermatophyta</taxon>
        <taxon>Magnoliopsida</taxon>
        <taxon>eudicotyledons</taxon>
        <taxon>Gunneridae</taxon>
        <taxon>Pentapetalae</taxon>
        <taxon>rosids</taxon>
        <taxon>fabids</taxon>
        <taxon>Rosales</taxon>
        <taxon>Rosaceae</taxon>
        <taxon>Amygdaloideae</taxon>
        <taxon>Amygdaleae</taxon>
        <taxon>Prunus</taxon>
    </lineage>
</organism>
<dbReference type="InterPro" id="IPR058192">
    <property type="entry name" value="WHD_ROQ1-like"/>
</dbReference>
<dbReference type="InParanoid" id="A0A5E4GKN5"/>
<dbReference type="Gene3D" id="3.40.50.300">
    <property type="entry name" value="P-loop containing nucleotide triphosphate hydrolases"/>
    <property type="match status" value="1"/>
</dbReference>
<dbReference type="InterPro" id="IPR044974">
    <property type="entry name" value="Disease_R_plants"/>
</dbReference>
<dbReference type="SUPFAM" id="SSF52058">
    <property type="entry name" value="L domain-like"/>
    <property type="match status" value="1"/>
</dbReference>
<feature type="transmembrane region" description="Helical" evidence="3">
    <location>
        <begin position="891"/>
        <end position="914"/>
    </location>
</feature>
<feature type="domain" description="NB-ARC" evidence="4">
    <location>
        <begin position="5"/>
        <end position="172"/>
    </location>
</feature>
<dbReference type="Gene3D" id="1.10.8.430">
    <property type="entry name" value="Helical domain of apoptotic protease-activating factors"/>
    <property type="match status" value="1"/>
</dbReference>
<dbReference type="PANTHER" id="PTHR11017">
    <property type="entry name" value="LEUCINE-RICH REPEAT-CONTAINING PROTEIN"/>
    <property type="match status" value="1"/>
</dbReference>
<dbReference type="Proteomes" id="UP000327085">
    <property type="component" value="Chromosome 2"/>
</dbReference>